<dbReference type="Proteomes" id="UP000318017">
    <property type="component" value="Chromosome"/>
</dbReference>
<name>A0A518G0T7_9BACT</name>
<evidence type="ECO:0000256" key="1">
    <source>
        <dbReference type="SAM" id="Phobius"/>
    </source>
</evidence>
<feature type="transmembrane region" description="Helical" evidence="1">
    <location>
        <begin position="103"/>
        <end position="128"/>
    </location>
</feature>
<proteinExistence type="predicted"/>
<sequence length="186" mass="20236">MSVAKPQSENTNPVALLLIAATASVGGAVIGASTNAINGAVSPLYFRNIMRWHDVEDIWRASIAQGIFEGLIYGIMFSVVFTLVVGLVSHARCSFRFAARHMFVIAVAIYGCWAVGGLVAMGLATLSPEFYRKAFIGVPDHFNPMLRYAWVGGSIWGAMFGALLAVVIGSVLFAMRWRRLHPQEED</sequence>
<reference evidence="2 3" key="1">
    <citation type="submission" date="2019-02" db="EMBL/GenBank/DDBJ databases">
        <title>Deep-cultivation of Planctomycetes and their phenomic and genomic characterization uncovers novel biology.</title>
        <authorList>
            <person name="Wiegand S."/>
            <person name="Jogler M."/>
            <person name="Boedeker C."/>
            <person name="Pinto D."/>
            <person name="Vollmers J."/>
            <person name="Rivas-Marin E."/>
            <person name="Kohn T."/>
            <person name="Peeters S.H."/>
            <person name="Heuer A."/>
            <person name="Rast P."/>
            <person name="Oberbeckmann S."/>
            <person name="Bunk B."/>
            <person name="Jeske O."/>
            <person name="Meyerdierks A."/>
            <person name="Storesund J.E."/>
            <person name="Kallscheuer N."/>
            <person name="Luecker S."/>
            <person name="Lage O.M."/>
            <person name="Pohl T."/>
            <person name="Merkel B.J."/>
            <person name="Hornburger P."/>
            <person name="Mueller R.-W."/>
            <person name="Bruemmer F."/>
            <person name="Labrenz M."/>
            <person name="Spormann A.M."/>
            <person name="Op den Camp H."/>
            <person name="Overmann J."/>
            <person name="Amann R."/>
            <person name="Jetten M.S.M."/>
            <person name="Mascher T."/>
            <person name="Medema M.H."/>
            <person name="Devos D.P."/>
            <person name="Kaster A.-K."/>
            <person name="Ovreas L."/>
            <person name="Rohde M."/>
            <person name="Galperin M.Y."/>
            <person name="Jogler C."/>
        </authorList>
    </citation>
    <scope>NUCLEOTIDE SEQUENCE [LARGE SCALE GENOMIC DNA]</scope>
    <source>
        <strain evidence="2 3">Q31a</strain>
    </source>
</reference>
<keyword evidence="1" id="KW-0812">Transmembrane</keyword>
<protein>
    <submittedName>
        <fullName evidence="2">Uncharacterized protein</fullName>
    </submittedName>
</protein>
<dbReference type="RefSeq" id="WP_145073414.1">
    <property type="nucleotide sequence ID" value="NZ_CP036298.1"/>
</dbReference>
<evidence type="ECO:0000313" key="2">
    <source>
        <dbReference type="EMBL" id="QDV22211.1"/>
    </source>
</evidence>
<evidence type="ECO:0000313" key="3">
    <source>
        <dbReference type="Proteomes" id="UP000318017"/>
    </source>
</evidence>
<dbReference type="KEGG" id="ahel:Q31a_04950"/>
<dbReference type="EMBL" id="CP036298">
    <property type="protein sequence ID" value="QDV22211.1"/>
    <property type="molecule type" value="Genomic_DNA"/>
</dbReference>
<keyword evidence="3" id="KW-1185">Reference proteome</keyword>
<gene>
    <name evidence="2" type="ORF">Q31a_04950</name>
</gene>
<organism evidence="2 3">
    <name type="scientific">Aureliella helgolandensis</name>
    <dbReference type="NCBI Taxonomy" id="2527968"/>
    <lineage>
        <taxon>Bacteria</taxon>
        <taxon>Pseudomonadati</taxon>
        <taxon>Planctomycetota</taxon>
        <taxon>Planctomycetia</taxon>
        <taxon>Pirellulales</taxon>
        <taxon>Pirellulaceae</taxon>
        <taxon>Aureliella</taxon>
    </lineage>
</organism>
<feature type="transmembrane region" description="Helical" evidence="1">
    <location>
        <begin position="148"/>
        <end position="174"/>
    </location>
</feature>
<keyword evidence="1" id="KW-1133">Transmembrane helix</keyword>
<dbReference type="AlphaFoldDB" id="A0A518G0T7"/>
<dbReference type="OrthoDB" id="282471at2"/>
<feature type="transmembrane region" description="Helical" evidence="1">
    <location>
        <begin position="71"/>
        <end position="91"/>
    </location>
</feature>
<accession>A0A518G0T7</accession>
<keyword evidence="1" id="KW-0472">Membrane</keyword>